<evidence type="ECO:0000313" key="5">
    <source>
        <dbReference type="Proteomes" id="UP000518752"/>
    </source>
</evidence>
<keyword evidence="5" id="KW-1185">Reference proteome</keyword>
<evidence type="ECO:0000256" key="2">
    <source>
        <dbReference type="SAM" id="Phobius"/>
    </source>
</evidence>
<proteinExistence type="predicted"/>
<organism evidence="4 5">
    <name type="scientific">Collybiopsis confluens</name>
    <dbReference type="NCBI Taxonomy" id="2823264"/>
    <lineage>
        <taxon>Eukaryota</taxon>
        <taxon>Fungi</taxon>
        <taxon>Dikarya</taxon>
        <taxon>Basidiomycota</taxon>
        <taxon>Agaricomycotina</taxon>
        <taxon>Agaricomycetes</taxon>
        <taxon>Agaricomycetidae</taxon>
        <taxon>Agaricales</taxon>
        <taxon>Marasmiineae</taxon>
        <taxon>Omphalotaceae</taxon>
        <taxon>Collybiopsis</taxon>
    </lineage>
</organism>
<dbReference type="PANTHER" id="PTHR43135:SF3">
    <property type="entry name" value="ALPHA-D-RIBOSE 1-METHYLPHOSPHONATE 5-TRIPHOSPHATE DIPHOSPHATASE"/>
    <property type="match status" value="1"/>
</dbReference>
<feature type="compositionally biased region" description="Polar residues" evidence="1">
    <location>
        <begin position="526"/>
        <end position="538"/>
    </location>
</feature>
<evidence type="ECO:0000313" key="4">
    <source>
        <dbReference type="EMBL" id="KAF5390646.1"/>
    </source>
</evidence>
<dbReference type="Gene3D" id="3.20.20.140">
    <property type="entry name" value="Metal-dependent hydrolases"/>
    <property type="match status" value="2"/>
</dbReference>
<evidence type="ECO:0000259" key="3">
    <source>
        <dbReference type="Pfam" id="PF01979"/>
    </source>
</evidence>
<feature type="domain" description="Amidohydrolase-related" evidence="3">
    <location>
        <begin position="426"/>
        <end position="504"/>
    </location>
</feature>
<keyword evidence="2" id="KW-0472">Membrane</keyword>
<dbReference type="OrthoDB" id="10258955at2759"/>
<keyword evidence="2" id="KW-1133">Transmembrane helix</keyword>
<keyword evidence="2" id="KW-0812">Transmembrane</keyword>
<dbReference type="Pfam" id="PF01979">
    <property type="entry name" value="Amidohydro_1"/>
    <property type="match status" value="1"/>
</dbReference>
<dbReference type="Proteomes" id="UP000518752">
    <property type="component" value="Unassembled WGS sequence"/>
</dbReference>
<feature type="transmembrane region" description="Helical" evidence="2">
    <location>
        <begin position="21"/>
        <end position="42"/>
    </location>
</feature>
<accession>A0A8H5HW36</accession>
<dbReference type="InterPro" id="IPR006680">
    <property type="entry name" value="Amidohydro-rel"/>
</dbReference>
<gene>
    <name evidence="4" type="ORF">D9757_002646</name>
</gene>
<dbReference type="SUPFAM" id="SSF51556">
    <property type="entry name" value="Metallo-dependent hydrolases"/>
    <property type="match status" value="1"/>
</dbReference>
<name>A0A8H5HW36_9AGAR</name>
<evidence type="ECO:0000256" key="1">
    <source>
        <dbReference type="SAM" id="MobiDB-lite"/>
    </source>
</evidence>
<dbReference type="InterPro" id="IPR011059">
    <property type="entry name" value="Metal-dep_hydrolase_composite"/>
</dbReference>
<comment type="caution">
    <text evidence="4">The sequence shown here is derived from an EMBL/GenBank/DDBJ whole genome shotgun (WGS) entry which is preliminary data.</text>
</comment>
<dbReference type="InterPro" id="IPR032466">
    <property type="entry name" value="Metal_Hydrolase"/>
</dbReference>
<reference evidence="4 5" key="1">
    <citation type="journal article" date="2020" name="ISME J.">
        <title>Uncovering the hidden diversity of litter-decomposition mechanisms in mushroom-forming fungi.</title>
        <authorList>
            <person name="Floudas D."/>
            <person name="Bentzer J."/>
            <person name="Ahren D."/>
            <person name="Johansson T."/>
            <person name="Persson P."/>
            <person name="Tunlid A."/>
        </authorList>
    </citation>
    <scope>NUCLEOTIDE SEQUENCE [LARGE SCALE GENOMIC DNA]</scope>
    <source>
        <strain evidence="4 5">CBS 406.79</strain>
    </source>
</reference>
<dbReference type="EMBL" id="JAACJN010000014">
    <property type="protein sequence ID" value="KAF5390646.1"/>
    <property type="molecule type" value="Genomic_DNA"/>
</dbReference>
<dbReference type="PANTHER" id="PTHR43135">
    <property type="entry name" value="ALPHA-D-RIBOSE 1-METHYLPHOSPHONATE 5-TRIPHOSPHATE DIPHOSPHATASE"/>
    <property type="match status" value="1"/>
</dbReference>
<dbReference type="SUPFAM" id="SSF51338">
    <property type="entry name" value="Composite domain of metallo-dependent hydrolases"/>
    <property type="match status" value="1"/>
</dbReference>
<sequence length="1013" mass="110436">MPEKESSVFGLAATTPLRRGLPILSILIFLLALWTYNQALLLQQPLLDSTRLLVAPSDNNALLLQKCSALRDRPNPFALDALTKKRTTSDRYEPGPQNMSYLITNATIFTGVKDDDGVLEILYSADLLMTNGLVRAVGTDVPRDLALLAADVDPRKLTIIKANGSWVTPGLVDVNSYLGVFSSPGLGGGFELDSQRNRPVSPWLRSIDGLHTRDNAFELTMAAGVTSAQVLPGTLNSIGGEAFVVKLRRTSEGSALSMVIDPPLDLGRNRGRSQEEAAHWRHLIQSCGDKTRRYGNRMDTMWSLRAAYYQAKRAMNAQDNFCAQVEAGREWESELPSTDGFQWDILVDVLRGKVKVTSDCSEALDLDNMIRLSNEFDFPIAIFLHGSEAYLVPSLLNASFGGAPAIALSSSNHRHTRESYRGSEFASAVLSSNNFSVIMTTDSPFVNSRQLIDEARKAYHFGLPENLAIASVTSAPADALGMGYRIGYLKEGYDADVVMWDSHPLRLGATPTHVWIDGMKQIPLTKNSGRSTYGTSGVASRHDNSNSDPSVLSAPGQPSYKRERQDTLDWDGLPPLKGIIQAERVVFRNVKEIWTRKRDQIVESFVAEGNEFGVAIVEKGKITCSGAEEECLLGGDERRVDIDLRGGSIVPGLMTFGSALGVEEIESESSTTDGRLFNALAADVPSIFKDVGGMVRAFDALMFETRHARRVLLFYSPKAVIFNTIDRMAYRFGGITAATSSLSRPHYLNMNDDSLVWGLSATFSTAAAHALEPGAIIQTDVALHVRITRPRFDVPVRVATSVSSQVAALRRLLFGWEDIDSDTGRWFRKAAEGVVPLVVEVHSADIMASLIMLRAEVDAKIGGQMRMVFVGAKEAWLLAKELSDAKVGVILTSLKPVADTWDERRILPGPPLTEETALKILVEHGVVVGIGIDQPQFAAETRFQLSQAYDSAPSLTPREVYSLASINLERLLGVKAVEPETADLVAFEGGSAFNLSSKVAAVISASKGQVDIL</sequence>
<dbReference type="AlphaFoldDB" id="A0A8H5HW36"/>
<protein>
    <recommendedName>
        <fullName evidence="3">Amidohydrolase-related domain-containing protein</fullName>
    </recommendedName>
</protein>
<dbReference type="GO" id="GO:0016810">
    <property type="term" value="F:hydrolase activity, acting on carbon-nitrogen (but not peptide) bonds"/>
    <property type="evidence" value="ECO:0007669"/>
    <property type="project" value="InterPro"/>
</dbReference>
<dbReference type="InterPro" id="IPR051781">
    <property type="entry name" value="Metallo-dep_Hydrolase"/>
</dbReference>
<feature type="region of interest" description="Disordered" evidence="1">
    <location>
        <begin position="526"/>
        <end position="567"/>
    </location>
</feature>